<feature type="region of interest" description="Disordered" evidence="1">
    <location>
        <begin position="1"/>
        <end position="44"/>
    </location>
</feature>
<dbReference type="EMBL" id="AVOT02089340">
    <property type="protein sequence ID" value="MBW0572030.1"/>
    <property type="molecule type" value="Genomic_DNA"/>
</dbReference>
<dbReference type="AlphaFoldDB" id="A0A9Q3PST7"/>
<evidence type="ECO:0000313" key="3">
    <source>
        <dbReference type="Proteomes" id="UP000765509"/>
    </source>
</evidence>
<organism evidence="2 3">
    <name type="scientific">Austropuccinia psidii MF-1</name>
    <dbReference type="NCBI Taxonomy" id="1389203"/>
    <lineage>
        <taxon>Eukaryota</taxon>
        <taxon>Fungi</taxon>
        <taxon>Dikarya</taxon>
        <taxon>Basidiomycota</taxon>
        <taxon>Pucciniomycotina</taxon>
        <taxon>Pucciniomycetes</taxon>
        <taxon>Pucciniales</taxon>
        <taxon>Sphaerophragmiaceae</taxon>
        <taxon>Austropuccinia</taxon>
    </lineage>
</organism>
<accession>A0A9Q3PST7</accession>
<gene>
    <name evidence="2" type="ORF">O181_111745</name>
</gene>
<sequence>MPSKRSGDSYNPSGSFQKGHRCDYGRGQSVTEEQGSVNESQTNKFCHSEAHNTVLTSNRADTATRTISGYLKIQPEGIQQCIAAQAIPDPCISVEKLHEFLPDCEEISGPSQHLQVTQWMASIDGEEKHDSLNSRMEEKEPSTTQASAKKCPSSQQQRFQCEKETTSSEQGKRQSTS</sequence>
<reference evidence="2" key="1">
    <citation type="submission" date="2021-03" db="EMBL/GenBank/DDBJ databases">
        <title>Draft genome sequence of rust myrtle Austropuccinia psidii MF-1, a brazilian biotype.</title>
        <authorList>
            <person name="Quecine M.C."/>
            <person name="Pachon D.M.R."/>
            <person name="Bonatelli M.L."/>
            <person name="Correr F.H."/>
            <person name="Franceschini L.M."/>
            <person name="Leite T.F."/>
            <person name="Margarido G.R.A."/>
            <person name="Almeida C.A."/>
            <person name="Ferrarezi J.A."/>
            <person name="Labate C.A."/>
        </authorList>
    </citation>
    <scope>NUCLEOTIDE SEQUENCE</scope>
    <source>
        <strain evidence="2">MF-1</strain>
    </source>
</reference>
<evidence type="ECO:0000256" key="1">
    <source>
        <dbReference type="SAM" id="MobiDB-lite"/>
    </source>
</evidence>
<name>A0A9Q3PST7_9BASI</name>
<proteinExistence type="predicted"/>
<protein>
    <submittedName>
        <fullName evidence="2">Uncharacterized protein</fullName>
    </submittedName>
</protein>
<keyword evidence="3" id="KW-1185">Reference proteome</keyword>
<feature type="compositionally biased region" description="Polar residues" evidence="1">
    <location>
        <begin position="28"/>
        <end position="44"/>
    </location>
</feature>
<feature type="compositionally biased region" description="Polar residues" evidence="1">
    <location>
        <begin position="142"/>
        <end position="159"/>
    </location>
</feature>
<feature type="compositionally biased region" description="Basic and acidic residues" evidence="1">
    <location>
        <begin position="160"/>
        <end position="177"/>
    </location>
</feature>
<feature type="compositionally biased region" description="Basic and acidic residues" evidence="1">
    <location>
        <begin position="125"/>
        <end position="141"/>
    </location>
</feature>
<evidence type="ECO:0000313" key="2">
    <source>
        <dbReference type="EMBL" id="MBW0572030.1"/>
    </source>
</evidence>
<dbReference type="Proteomes" id="UP000765509">
    <property type="component" value="Unassembled WGS sequence"/>
</dbReference>
<feature type="region of interest" description="Disordered" evidence="1">
    <location>
        <begin position="125"/>
        <end position="177"/>
    </location>
</feature>
<comment type="caution">
    <text evidence="2">The sequence shown here is derived from an EMBL/GenBank/DDBJ whole genome shotgun (WGS) entry which is preliminary data.</text>
</comment>